<proteinExistence type="predicted"/>
<name>A0AA36N9Q5_9DINO</name>
<feature type="signal peptide" evidence="1">
    <location>
        <begin position="1"/>
        <end position="25"/>
    </location>
</feature>
<keyword evidence="1" id="KW-0732">Signal</keyword>
<protein>
    <submittedName>
        <fullName evidence="2">Uncharacterized protein</fullName>
    </submittedName>
</protein>
<dbReference type="Proteomes" id="UP001178507">
    <property type="component" value="Unassembled WGS sequence"/>
</dbReference>
<evidence type="ECO:0000313" key="3">
    <source>
        <dbReference type="Proteomes" id="UP001178507"/>
    </source>
</evidence>
<comment type="caution">
    <text evidence="2">The sequence shown here is derived from an EMBL/GenBank/DDBJ whole genome shotgun (WGS) entry which is preliminary data.</text>
</comment>
<dbReference type="EMBL" id="CAUJNA010002852">
    <property type="protein sequence ID" value="CAJ1394448.1"/>
    <property type="molecule type" value="Genomic_DNA"/>
</dbReference>
<reference evidence="2" key="1">
    <citation type="submission" date="2023-08" db="EMBL/GenBank/DDBJ databases">
        <authorList>
            <person name="Chen Y."/>
            <person name="Shah S."/>
            <person name="Dougan E. K."/>
            <person name="Thang M."/>
            <person name="Chan C."/>
        </authorList>
    </citation>
    <scope>NUCLEOTIDE SEQUENCE</scope>
</reference>
<gene>
    <name evidence="2" type="ORF">EVOR1521_LOCUS19101</name>
</gene>
<dbReference type="AlphaFoldDB" id="A0AA36N9Q5"/>
<evidence type="ECO:0000256" key="1">
    <source>
        <dbReference type="SAM" id="SignalP"/>
    </source>
</evidence>
<keyword evidence="3" id="KW-1185">Reference proteome</keyword>
<feature type="chain" id="PRO_5041202546" evidence="1">
    <location>
        <begin position="26"/>
        <end position="356"/>
    </location>
</feature>
<accession>A0AA36N9Q5</accession>
<organism evidence="2 3">
    <name type="scientific">Effrenium voratum</name>
    <dbReference type="NCBI Taxonomy" id="2562239"/>
    <lineage>
        <taxon>Eukaryota</taxon>
        <taxon>Sar</taxon>
        <taxon>Alveolata</taxon>
        <taxon>Dinophyceae</taxon>
        <taxon>Suessiales</taxon>
        <taxon>Symbiodiniaceae</taxon>
        <taxon>Effrenium</taxon>
    </lineage>
</organism>
<evidence type="ECO:0000313" key="2">
    <source>
        <dbReference type="EMBL" id="CAJ1394448.1"/>
    </source>
</evidence>
<sequence>MARIVTRQNLAMAFIFLLAVRDVSAARDSYLAGELASLSALSADAKTEQEERNAAVRAAGSFSIDTMWSKGDDTAWFSSLTWLQSEVKFAYKDGAAGDVAQYVEVTGLDKPYRLLPDTVVLNQEINGMSVVGIVGYQDKLDKLCVSAFQPIVAVVAKTYVFHGFVRALLRGIDLARRFWRQQWQAWDSKTSTYGSSVYNKKKALFLRTEKNPVIGVTTELSRVLYVARQAGLKVYKSNKADAKAYYFDGGKVKTISEAEVNLHATPAPDVLAIKMDGQADKALRKPNLELMTAVDAMLGQSSCLNSPSLCAFRCTYDSEKDVCGPIGFCHKAGGWERAMTSQSFPLQNPKNETLNT</sequence>